<protein>
    <submittedName>
        <fullName evidence="3">Putative peptidase</fullName>
    </submittedName>
</protein>
<dbReference type="EMBL" id="PVNK01000209">
    <property type="protein sequence ID" value="PRP92478.1"/>
    <property type="molecule type" value="Genomic_DNA"/>
</dbReference>
<name>A0A2S9XHW8_9BACT</name>
<accession>A0A2S9XHW8</accession>
<organism evidence="3 4">
    <name type="scientific">Enhygromyxa salina</name>
    <dbReference type="NCBI Taxonomy" id="215803"/>
    <lineage>
        <taxon>Bacteria</taxon>
        <taxon>Pseudomonadati</taxon>
        <taxon>Myxococcota</taxon>
        <taxon>Polyangia</taxon>
        <taxon>Nannocystales</taxon>
        <taxon>Nannocystaceae</taxon>
        <taxon>Enhygromyxa</taxon>
    </lineage>
</organism>
<dbReference type="Proteomes" id="UP000237968">
    <property type="component" value="Unassembled WGS sequence"/>
</dbReference>
<dbReference type="SUPFAM" id="SSF51261">
    <property type="entry name" value="Duplicated hybrid motif"/>
    <property type="match status" value="1"/>
</dbReference>
<dbReference type="InterPro" id="IPR016047">
    <property type="entry name" value="M23ase_b-sheet_dom"/>
</dbReference>
<evidence type="ECO:0000259" key="2">
    <source>
        <dbReference type="Pfam" id="PF01551"/>
    </source>
</evidence>
<evidence type="ECO:0000256" key="1">
    <source>
        <dbReference type="SAM" id="MobiDB-lite"/>
    </source>
</evidence>
<dbReference type="CDD" id="cd12797">
    <property type="entry name" value="M23_peptidase"/>
    <property type="match status" value="1"/>
</dbReference>
<dbReference type="Pfam" id="PF01551">
    <property type="entry name" value="Peptidase_M23"/>
    <property type="match status" value="1"/>
</dbReference>
<reference evidence="3 4" key="1">
    <citation type="submission" date="2018-03" db="EMBL/GenBank/DDBJ databases">
        <title>Draft Genome Sequences of the Obligatory Marine Myxobacteria Enhygromyxa salina SWB005.</title>
        <authorList>
            <person name="Poehlein A."/>
            <person name="Moghaddam J.A."/>
            <person name="Harms H."/>
            <person name="Alanjari M."/>
            <person name="Koenig G.M."/>
            <person name="Daniel R."/>
            <person name="Schaeberle T.F."/>
        </authorList>
    </citation>
    <scope>NUCLEOTIDE SEQUENCE [LARGE SCALE GENOMIC DNA]</scope>
    <source>
        <strain evidence="3 4">SWB005</strain>
    </source>
</reference>
<feature type="region of interest" description="Disordered" evidence="1">
    <location>
        <begin position="1"/>
        <end position="58"/>
    </location>
</feature>
<evidence type="ECO:0000313" key="4">
    <source>
        <dbReference type="Proteomes" id="UP000237968"/>
    </source>
</evidence>
<feature type="domain" description="M23ase beta-sheet core" evidence="2">
    <location>
        <begin position="91"/>
        <end position="161"/>
    </location>
</feature>
<keyword evidence="4" id="KW-1185">Reference proteome</keyword>
<proteinExistence type="predicted"/>
<dbReference type="AlphaFoldDB" id="A0A2S9XHW8"/>
<gene>
    <name evidence="3" type="ORF">ENSA5_48960</name>
</gene>
<dbReference type="InterPro" id="IPR011055">
    <property type="entry name" value="Dup_hybrid_motif"/>
</dbReference>
<dbReference type="Gene3D" id="2.70.70.10">
    <property type="entry name" value="Glucose Permease (Domain IIA)"/>
    <property type="match status" value="1"/>
</dbReference>
<evidence type="ECO:0000313" key="3">
    <source>
        <dbReference type="EMBL" id="PRP92478.1"/>
    </source>
</evidence>
<sequence length="202" mass="21069">MLALALAGCPRPASPPGEDGQPSAEAGGESGGKGSAEGSRASDNGPDSSDPFAGLEPLRPHPWAGWPVENVDIEGYDGWRISPVTGGFERDRGLVFNTDPGAFVLAIADAQVVEIGRNDQDQLELTLDHGQGIESHLGPLSDALVHAGLPVTRGAVVGLAAGRSLRLRVSVDGLDIDPLLALRQPLHRWPALLRVLPTPPPE</sequence>
<comment type="caution">
    <text evidence="3">The sequence shown here is derived from an EMBL/GenBank/DDBJ whole genome shotgun (WGS) entry which is preliminary data.</text>
</comment>